<feature type="chain" id="PRO_5028912805" evidence="2">
    <location>
        <begin position="19"/>
        <end position="166"/>
    </location>
</feature>
<name>A0A7E4VT00_PANRE</name>
<dbReference type="AlphaFoldDB" id="A0A7E4VT00"/>
<protein>
    <submittedName>
        <fullName evidence="4">Uncharacterized protein</fullName>
    </submittedName>
</protein>
<reference evidence="3" key="1">
    <citation type="journal article" date="2013" name="Genetics">
        <title>The draft genome and transcriptome of Panagrellus redivivus are shaped by the harsh demands of a free-living lifestyle.</title>
        <authorList>
            <person name="Srinivasan J."/>
            <person name="Dillman A.R."/>
            <person name="Macchietto M.G."/>
            <person name="Heikkinen L."/>
            <person name="Lakso M."/>
            <person name="Fracchia K.M."/>
            <person name="Antoshechkin I."/>
            <person name="Mortazavi A."/>
            <person name="Wong G."/>
            <person name="Sternberg P.W."/>
        </authorList>
    </citation>
    <scope>NUCLEOTIDE SEQUENCE [LARGE SCALE GENOMIC DNA]</scope>
    <source>
        <strain evidence="3">MT8872</strain>
    </source>
</reference>
<reference evidence="4" key="2">
    <citation type="submission" date="2020-10" db="UniProtKB">
        <authorList>
            <consortium name="WormBaseParasite"/>
        </authorList>
    </citation>
    <scope>IDENTIFICATION</scope>
</reference>
<organism evidence="3 4">
    <name type="scientific">Panagrellus redivivus</name>
    <name type="common">Microworm</name>
    <dbReference type="NCBI Taxonomy" id="6233"/>
    <lineage>
        <taxon>Eukaryota</taxon>
        <taxon>Metazoa</taxon>
        <taxon>Ecdysozoa</taxon>
        <taxon>Nematoda</taxon>
        <taxon>Chromadorea</taxon>
        <taxon>Rhabditida</taxon>
        <taxon>Tylenchina</taxon>
        <taxon>Panagrolaimomorpha</taxon>
        <taxon>Panagrolaimoidea</taxon>
        <taxon>Panagrolaimidae</taxon>
        <taxon>Panagrellus</taxon>
    </lineage>
</organism>
<evidence type="ECO:0000313" key="3">
    <source>
        <dbReference type="Proteomes" id="UP000492821"/>
    </source>
</evidence>
<feature type="region of interest" description="Disordered" evidence="1">
    <location>
        <begin position="37"/>
        <end position="89"/>
    </location>
</feature>
<proteinExistence type="predicted"/>
<dbReference type="Proteomes" id="UP000492821">
    <property type="component" value="Unassembled WGS sequence"/>
</dbReference>
<keyword evidence="2" id="KW-0732">Signal</keyword>
<feature type="compositionally biased region" description="Polar residues" evidence="1">
    <location>
        <begin position="61"/>
        <end position="81"/>
    </location>
</feature>
<sequence>MMKQLVLLAFCAAAVVYAQSGSNETVVDASNAASAEQAVEVPTSTEAEADTSVAEVEPVDSKQTASVQSAEKSGPSANDDNSGMIGSAAETVRNAASAAADSVSDAADSASEAASNAAESVANHASDAAAAVEHEASGITENAASTSFVATSLIILGLFVNTMLFA</sequence>
<evidence type="ECO:0000256" key="2">
    <source>
        <dbReference type="SAM" id="SignalP"/>
    </source>
</evidence>
<feature type="signal peptide" evidence="2">
    <location>
        <begin position="1"/>
        <end position="18"/>
    </location>
</feature>
<evidence type="ECO:0000313" key="4">
    <source>
        <dbReference type="WBParaSite" id="Pan_g3008.t1"/>
    </source>
</evidence>
<keyword evidence="3" id="KW-1185">Reference proteome</keyword>
<evidence type="ECO:0000256" key="1">
    <source>
        <dbReference type="SAM" id="MobiDB-lite"/>
    </source>
</evidence>
<dbReference type="WBParaSite" id="Pan_g3008.t1">
    <property type="protein sequence ID" value="Pan_g3008.t1"/>
    <property type="gene ID" value="Pan_g3008"/>
</dbReference>
<accession>A0A7E4VT00</accession>